<reference evidence="1 2" key="1">
    <citation type="submission" date="2013-12" db="EMBL/GenBank/DDBJ databases">
        <title>Annotation of the Bibersteinia trehalosi USDA-ARS-USMARC-189 complete genome.</title>
        <authorList>
            <person name="Harhay G.P."/>
            <person name="McVey S."/>
            <person name="Clawson M.L."/>
            <person name="Bono J."/>
            <person name="Heaton M.P."/>
            <person name="Chitko-Mckown C.G."/>
            <person name="Harhay D.M."/>
            <person name="Smith T.P.L."/>
        </authorList>
    </citation>
    <scope>NUCLEOTIDE SEQUENCE [LARGE SCALE GENOMIC DNA]</scope>
    <source>
        <strain evidence="1 2">USDA-ARS-USMARC-189</strain>
    </source>
</reference>
<evidence type="ECO:0000313" key="2">
    <source>
        <dbReference type="Proteomes" id="UP000019092"/>
    </source>
</evidence>
<accession>A0ABM5PFN5</accession>
<organism evidence="1 2">
    <name type="scientific">Bibersteinia trehalosi USDA-ARS-USMARC-189</name>
    <dbReference type="NCBI Taxonomy" id="1263831"/>
    <lineage>
        <taxon>Bacteria</taxon>
        <taxon>Pseudomonadati</taxon>
        <taxon>Pseudomonadota</taxon>
        <taxon>Gammaproteobacteria</taxon>
        <taxon>Pasteurellales</taxon>
        <taxon>Pasteurellaceae</taxon>
        <taxon>Bibersteinia</taxon>
    </lineage>
</organism>
<dbReference type="Proteomes" id="UP000019092">
    <property type="component" value="Chromosome"/>
</dbReference>
<proteinExistence type="predicted"/>
<sequence>MNLIHKPINFTLSNQNNLNDLYLFKFYQSANKACQLKIAVSGFICGVLYHRNNVMMEN</sequence>
<protein>
    <submittedName>
        <fullName evidence="1">Uncharacterized protein</fullName>
    </submittedName>
</protein>
<gene>
    <name evidence="1" type="ORF">F543_21400</name>
</gene>
<keyword evidence="2" id="KW-1185">Reference proteome</keyword>
<dbReference type="EMBL" id="CP006955">
    <property type="protein sequence ID" value="AHG84997.1"/>
    <property type="molecule type" value="Genomic_DNA"/>
</dbReference>
<evidence type="ECO:0000313" key="1">
    <source>
        <dbReference type="EMBL" id="AHG84997.1"/>
    </source>
</evidence>
<name>A0ABM5PFN5_BIBTR</name>